<protein>
    <submittedName>
        <fullName evidence="1">Uncharacterized protein</fullName>
    </submittedName>
</protein>
<dbReference type="Proteomes" id="UP001060085">
    <property type="component" value="Linkage Group LG02"/>
</dbReference>
<keyword evidence="2" id="KW-1185">Reference proteome</keyword>
<name>A0ACC0BYF4_CATRO</name>
<evidence type="ECO:0000313" key="1">
    <source>
        <dbReference type="EMBL" id="KAI5677598.1"/>
    </source>
</evidence>
<accession>A0ACC0BYF4</accession>
<proteinExistence type="predicted"/>
<gene>
    <name evidence="1" type="ORF">M9H77_08548</name>
</gene>
<dbReference type="EMBL" id="CM044702">
    <property type="protein sequence ID" value="KAI5677598.1"/>
    <property type="molecule type" value="Genomic_DNA"/>
</dbReference>
<evidence type="ECO:0000313" key="2">
    <source>
        <dbReference type="Proteomes" id="UP001060085"/>
    </source>
</evidence>
<organism evidence="1 2">
    <name type="scientific">Catharanthus roseus</name>
    <name type="common">Madagascar periwinkle</name>
    <name type="synonym">Vinca rosea</name>
    <dbReference type="NCBI Taxonomy" id="4058"/>
    <lineage>
        <taxon>Eukaryota</taxon>
        <taxon>Viridiplantae</taxon>
        <taxon>Streptophyta</taxon>
        <taxon>Embryophyta</taxon>
        <taxon>Tracheophyta</taxon>
        <taxon>Spermatophyta</taxon>
        <taxon>Magnoliopsida</taxon>
        <taxon>eudicotyledons</taxon>
        <taxon>Gunneridae</taxon>
        <taxon>Pentapetalae</taxon>
        <taxon>asterids</taxon>
        <taxon>lamiids</taxon>
        <taxon>Gentianales</taxon>
        <taxon>Apocynaceae</taxon>
        <taxon>Rauvolfioideae</taxon>
        <taxon>Vinceae</taxon>
        <taxon>Catharanthinae</taxon>
        <taxon>Catharanthus</taxon>
    </lineage>
</organism>
<reference evidence="2" key="1">
    <citation type="journal article" date="2023" name="Nat. Plants">
        <title>Single-cell RNA sequencing provides a high-resolution roadmap for understanding the multicellular compartmentation of specialized metabolism.</title>
        <authorList>
            <person name="Sun S."/>
            <person name="Shen X."/>
            <person name="Li Y."/>
            <person name="Li Y."/>
            <person name="Wang S."/>
            <person name="Li R."/>
            <person name="Zhang H."/>
            <person name="Shen G."/>
            <person name="Guo B."/>
            <person name="Wei J."/>
            <person name="Xu J."/>
            <person name="St-Pierre B."/>
            <person name="Chen S."/>
            <person name="Sun C."/>
        </authorList>
    </citation>
    <scope>NUCLEOTIDE SEQUENCE [LARGE SCALE GENOMIC DNA]</scope>
</reference>
<sequence length="114" mass="13370">MSKKKEIMPLIPEKQVLLRVEEEEEIPLAEVRRDNLREPVNMNIMNKAAHRLADNRTVQKKMVDKYKKDLEKNCQEQVIMLDRGEGFREKFANVEAANTTLVETNSSLMEINER</sequence>
<comment type="caution">
    <text evidence="1">The sequence shown here is derived from an EMBL/GenBank/DDBJ whole genome shotgun (WGS) entry which is preliminary data.</text>
</comment>